<reference evidence="1 2" key="1">
    <citation type="submission" date="2021-06" db="EMBL/GenBank/DDBJ databases">
        <authorList>
            <person name="Kallberg Y."/>
            <person name="Tangrot J."/>
            <person name="Rosling A."/>
        </authorList>
    </citation>
    <scope>NUCLEOTIDE SEQUENCE [LARGE SCALE GENOMIC DNA]</scope>
    <source>
        <strain evidence="1 2">120-4 pot B 10/14</strain>
    </source>
</reference>
<gene>
    <name evidence="1" type="ORF">GMARGA_LOCUS2264</name>
</gene>
<accession>A0ABM8W1P9</accession>
<name>A0ABM8W1P9_GIGMA</name>
<evidence type="ECO:0000313" key="1">
    <source>
        <dbReference type="EMBL" id="CAG8502319.1"/>
    </source>
</evidence>
<protein>
    <submittedName>
        <fullName evidence="1">37968_t:CDS:1</fullName>
    </submittedName>
</protein>
<evidence type="ECO:0000313" key="2">
    <source>
        <dbReference type="Proteomes" id="UP000789901"/>
    </source>
</evidence>
<organism evidence="1 2">
    <name type="scientific">Gigaspora margarita</name>
    <dbReference type="NCBI Taxonomy" id="4874"/>
    <lineage>
        <taxon>Eukaryota</taxon>
        <taxon>Fungi</taxon>
        <taxon>Fungi incertae sedis</taxon>
        <taxon>Mucoromycota</taxon>
        <taxon>Glomeromycotina</taxon>
        <taxon>Glomeromycetes</taxon>
        <taxon>Diversisporales</taxon>
        <taxon>Gigasporaceae</taxon>
        <taxon>Gigaspora</taxon>
    </lineage>
</organism>
<proteinExistence type="predicted"/>
<sequence length="103" mass="11814">MASDSDSNIEENYNLKTGITEDLDVDEYDESWFNEDSDLNMSDISDASNNQDLQEIAFFTKKLQVNQIIHTALPVEYPATSEDGFATIFNVNCWDNYMDHLTM</sequence>
<comment type="caution">
    <text evidence="1">The sequence shown here is derived from an EMBL/GenBank/DDBJ whole genome shotgun (WGS) entry which is preliminary data.</text>
</comment>
<keyword evidence="2" id="KW-1185">Reference proteome</keyword>
<dbReference type="EMBL" id="CAJVQB010000690">
    <property type="protein sequence ID" value="CAG8502319.1"/>
    <property type="molecule type" value="Genomic_DNA"/>
</dbReference>
<dbReference type="Proteomes" id="UP000789901">
    <property type="component" value="Unassembled WGS sequence"/>
</dbReference>